<comment type="subunit">
    <text evidence="4">Homodimer.</text>
</comment>
<dbReference type="SUPFAM" id="SSF47648">
    <property type="entry name" value="Nucleoside phosphorylase/phosphoribosyltransferase N-terminal domain"/>
    <property type="match status" value="1"/>
</dbReference>
<comment type="caution">
    <text evidence="4">Lacks conserved residue(s) required for the propagation of feature annotation.</text>
</comment>
<dbReference type="PANTHER" id="PTHR43285">
    <property type="entry name" value="ANTHRANILATE PHOSPHORIBOSYLTRANSFERASE"/>
    <property type="match status" value="1"/>
</dbReference>
<feature type="binding site" evidence="4">
    <location>
        <position position="81"/>
    </location>
    <ligand>
        <name>5-phospho-alpha-D-ribose 1-diphosphate</name>
        <dbReference type="ChEBI" id="CHEBI:58017"/>
    </ligand>
</feature>
<dbReference type="HAMAP" id="MF_00211">
    <property type="entry name" value="TrpD"/>
    <property type="match status" value="1"/>
</dbReference>
<dbReference type="Gene3D" id="1.20.970.10">
    <property type="entry name" value="Transferase, Pyrimidine Nucleoside Phosphorylase, Chain C"/>
    <property type="match status" value="1"/>
</dbReference>
<evidence type="ECO:0000259" key="5">
    <source>
        <dbReference type="Pfam" id="PF00591"/>
    </source>
</evidence>
<keyword evidence="3 4" id="KW-0822">Tryptophan biosynthesis</keyword>
<evidence type="ECO:0000256" key="2">
    <source>
        <dbReference type="ARBA" id="ARBA00022679"/>
    </source>
</evidence>
<feature type="domain" description="Glycosyl transferase family 3" evidence="5">
    <location>
        <begin position="76"/>
        <end position="324"/>
    </location>
</feature>
<dbReference type="Proteomes" id="UP001215503">
    <property type="component" value="Unassembled WGS sequence"/>
</dbReference>
<feature type="binding site" evidence="4">
    <location>
        <position position="167"/>
    </location>
    <ligand>
        <name>anthranilate</name>
        <dbReference type="ChEBI" id="CHEBI:16567"/>
        <label>2</label>
    </ligand>
</feature>
<feature type="binding site" evidence="4">
    <location>
        <position position="227"/>
    </location>
    <ligand>
        <name>Mg(2+)</name>
        <dbReference type="ChEBI" id="CHEBI:18420"/>
        <label>2</label>
    </ligand>
</feature>
<feature type="binding site" evidence="4">
    <location>
        <position position="227"/>
    </location>
    <ligand>
        <name>Mg(2+)</name>
        <dbReference type="ChEBI" id="CHEBI:18420"/>
        <label>1</label>
    </ligand>
</feature>
<dbReference type="SUPFAM" id="SSF52418">
    <property type="entry name" value="Nucleoside phosphorylase/phosphoribosyltransferase catalytic domain"/>
    <property type="match status" value="1"/>
</dbReference>
<proteinExistence type="inferred from homology"/>
<dbReference type="Pfam" id="PF02885">
    <property type="entry name" value="Glycos_trans_3N"/>
    <property type="match status" value="1"/>
</dbReference>
<keyword evidence="4" id="KW-0028">Amino-acid biosynthesis</keyword>
<evidence type="ECO:0000256" key="1">
    <source>
        <dbReference type="ARBA" id="ARBA00022676"/>
    </source>
</evidence>
<feature type="binding site" evidence="4">
    <location>
        <position position="81"/>
    </location>
    <ligand>
        <name>anthranilate</name>
        <dbReference type="ChEBI" id="CHEBI:16567"/>
        <label>1</label>
    </ligand>
</feature>
<dbReference type="Pfam" id="PF00591">
    <property type="entry name" value="Glycos_transf_3"/>
    <property type="match status" value="1"/>
</dbReference>
<dbReference type="InterPro" id="IPR005940">
    <property type="entry name" value="Anthranilate_Pribosyl_Tfrase"/>
</dbReference>
<organism evidence="7 8">
    <name type="scientific">Aquibaculum arenosum</name>
    <dbReference type="NCBI Taxonomy" id="3032591"/>
    <lineage>
        <taxon>Bacteria</taxon>
        <taxon>Pseudomonadati</taxon>
        <taxon>Pseudomonadota</taxon>
        <taxon>Alphaproteobacteria</taxon>
        <taxon>Rhodospirillales</taxon>
        <taxon>Rhodovibrionaceae</taxon>
        <taxon>Aquibaculum</taxon>
    </lineage>
</organism>
<feature type="binding site" evidence="4">
    <location>
        <position position="89"/>
    </location>
    <ligand>
        <name>5-phospho-alpha-D-ribose 1-diphosphate</name>
        <dbReference type="ChEBI" id="CHEBI:58017"/>
    </ligand>
</feature>
<feature type="binding site" evidence="4">
    <location>
        <begin position="84"/>
        <end position="85"/>
    </location>
    <ligand>
        <name>5-phospho-alpha-D-ribose 1-diphosphate</name>
        <dbReference type="ChEBI" id="CHEBI:58017"/>
    </ligand>
</feature>
<evidence type="ECO:0000256" key="3">
    <source>
        <dbReference type="ARBA" id="ARBA00022822"/>
    </source>
</evidence>
<keyword evidence="4" id="KW-0460">Magnesium</keyword>
<accession>A0ABT5YPR2</accession>
<evidence type="ECO:0000313" key="8">
    <source>
        <dbReference type="Proteomes" id="UP001215503"/>
    </source>
</evidence>
<dbReference type="EMBL" id="JARHUD010000007">
    <property type="protein sequence ID" value="MDF2096813.1"/>
    <property type="molecule type" value="Genomic_DNA"/>
</dbReference>
<keyword evidence="8" id="KW-1185">Reference proteome</keyword>
<keyword evidence="2 4" id="KW-0808">Transferase</keyword>
<dbReference type="NCBIfam" id="TIGR01245">
    <property type="entry name" value="trpD"/>
    <property type="match status" value="1"/>
</dbReference>
<sequence>MPDLKALLAEVANGRSLSETDARRAFDIMMAGDATPSQMGGFLMALRVRGETVAEITGAARAMRGRMTAIEAPAGAIDTCGTGGDAKGTFNISSAATFVIAACGLPVAKHGNRALSSKSGAADVLSALGVNVDADMALIRKALWEANTCFLMAPRHHSAMRHVGPTRVELGTRTIFNLLGPLCSPAKVKHQLMGVFDDVWLVPLAEVLRELGHERAWIVHGEHGFDELTTAGATYVAELNRGDIRTFEVTPEDVGLPRCAPDDLAGGDGPENAATLRALLAGQQGPLRDTVLLTAAAALVIGGKAQDLREGIAQGARAIDEGHATAVLERLVAITNEGARA</sequence>
<dbReference type="InterPro" id="IPR036320">
    <property type="entry name" value="Glycosyl_Trfase_fam3_N_dom_sf"/>
</dbReference>
<dbReference type="InterPro" id="IPR000312">
    <property type="entry name" value="Glycosyl_Trfase_fam3"/>
</dbReference>
<comment type="similarity">
    <text evidence="4">Belongs to the anthranilate phosphoribosyltransferase family.</text>
</comment>
<feature type="binding site" evidence="4">
    <location>
        <begin position="109"/>
        <end position="117"/>
    </location>
    <ligand>
        <name>5-phospho-alpha-D-ribose 1-diphosphate</name>
        <dbReference type="ChEBI" id="CHEBI:58017"/>
    </ligand>
</feature>
<comment type="pathway">
    <text evidence="4">Amino-acid biosynthesis; L-tryptophan biosynthesis; L-tryptophan from chorismate: step 2/5.</text>
</comment>
<keyword evidence="4" id="KW-0057">Aromatic amino acid biosynthesis</keyword>
<feature type="binding site" evidence="4">
    <location>
        <position position="93"/>
    </location>
    <ligand>
        <name>Mg(2+)</name>
        <dbReference type="ChEBI" id="CHEBI:18420"/>
        <label>1</label>
    </ligand>
</feature>
<dbReference type="PANTHER" id="PTHR43285:SF2">
    <property type="entry name" value="ANTHRANILATE PHOSPHORIBOSYLTRANSFERASE"/>
    <property type="match status" value="1"/>
</dbReference>
<keyword evidence="4" id="KW-0479">Metal-binding</keyword>
<feature type="binding site" evidence="4">
    <location>
        <position position="112"/>
    </location>
    <ligand>
        <name>anthranilate</name>
        <dbReference type="ChEBI" id="CHEBI:16567"/>
        <label>1</label>
    </ligand>
</feature>
<evidence type="ECO:0000313" key="7">
    <source>
        <dbReference type="EMBL" id="MDF2096813.1"/>
    </source>
</evidence>
<feature type="binding site" evidence="4">
    <location>
        <position position="226"/>
    </location>
    <ligand>
        <name>Mg(2+)</name>
        <dbReference type="ChEBI" id="CHEBI:18420"/>
        <label>2</label>
    </ligand>
</feature>
<protein>
    <recommendedName>
        <fullName evidence="4">Anthranilate phosphoribosyltransferase</fullName>
        <ecNumber evidence="4">2.4.2.18</ecNumber>
    </recommendedName>
</protein>
<name>A0ABT5YPR2_9PROT</name>
<feature type="binding site" evidence="4">
    <location>
        <begin position="91"/>
        <end position="94"/>
    </location>
    <ligand>
        <name>5-phospho-alpha-D-ribose 1-diphosphate</name>
        <dbReference type="ChEBI" id="CHEBI:58017"/>
    </ligand>
</feature>
<comment type="caution">
    <text evidence="7">The sequence shown here is derived from an EMBL/GenBank/DDBJ whole genome shotgun (WGS) entry which is preliminary data.</text>
</comment>
<dbReference type="Gene3D" id="3.40.1030.10">
    <property type="entry name" value="Nucleoside phosphorylase/phosphoribosyltransferase catalytic domain"/>
    <property type="match status" value="1"/>
</dbReference>
<evidence type="ECO:0000256" key="4">
    <source>
        <dbReference type="HAMAP-Rule" id="MF_00211"/>
    </source>
</evidence>
<keyword evidence="1 4" id="KW-0328">Glycosyltransferase</keyword>
<dbReference type="GO" id="GO:0004048">
    <property type="term" value="F:anthranilate phosphoribosyltransferase activity"/>
    <property type="evidence" value="ECO:0007669"/>
    <property type="project" value="UniProtKB-EC"/>
</dbReference>
<dbReference type="InterPro" id="IPR035902">
    <property type="entry name" value="Nuc_phospho_transferase"/>
</dbReference>
<feature type="domain" description="Glycosyl transferase family 3 N-terminal" evidence="6">
    <location>
        <begin position="6"/>
        <end position="65"/>
    </location>
</feature>
<comment type="cofactor">
    <cofactor evidence="4">
        <name>Mg(2+)</name>
        <dbReference type="ChEBI" id="CHEBI:18420"/>
    </cofactor>
    <text evidence="4">Binds 2 magnesium ions per monomer.</text>
</comment>
<comment type="catalytic activity">
    <reaction evidence="4">
        <text>N-(5-phospho-beta-D-ribosyl)anthranilate + diphosphate = 5-phospho-alpha-D-ribose 1-diphosphate + anthranilate</text>
        <dbReference type="Rhea" id="RHEA:11768"/>
        <dbReference type="ChEBI" id="CHEBI:16567"/>
        <dbReference type="ChEBI" id="CHEBI:18277"/>
        <dbReference type="ChEBI" id="CHEBI:33019"/>
        <dbReference type="ChEBI" id="CHEBI:58017"/>
        <dbReference type="EC" id="2.4.2.18"/>
    </reaction>
</comment>
<gene>
    <name evidence="4 7" type="primary">trpD</name>
    <name evidence="7" type="ORF">P2G67_12585</name>
</gene>
<feature type="binding site" evidence="4">
    <location>
        <position position="121"/>
    </location>
    <ligand>
        <name>5-phospho-alpha-D-ribose 1-diphosphate</name>
        <dbReference type="ChEBI" id="CHEBI:58017"/>
    </ligand>
</feature>
<reference evidence="7 8" key="1">
    <citation type="submission" date="2023-03" db="EMBL/GenBank/DDBJ databases">
        <title>Fodinicurvata sp. CAU 1616 isolated from sea sendiment.</title>
        <authorList>
            <person name="Kim W."/>
        </authorList>
    </citation>
    <scope>NUCLEOTIDE SEQUENCE [LARGE SCALE GENOMIC DNA]</scope>
    <source>
        <strain evidence="7 8">CAU 1616</strain>
    </source>
</reference>
<dbReference type="EC" id="2.4.2.18" evidence="4"/>
<comment type="function">
    <text evidence="4">Catalyzes the transfer of the phosphoribosyl group of 5-phosphorylribose-1-pyrophosphate (PRPP) to anthranilate to yield N-(5'-phosphoribosyl)-anthranilate (PRA).</text>
</comment>
<dbReference type="InterPro" id="IPR017459">
    <property type="entry name" value="Glycosyl_Trfase_fam3_N_dom"/>
</dbReference>
<evidence type="ECO:0000259" key="6">
    <source>
        <dbReference type="Pfam" id="PF02885"/>
    </source>
</evidence>